<dbReference type="InterPro" id="IPR027417">
    <property type="entry name" value="P-loop_NTPase"/>
</dbReference>
<proteinExistence type="predicted"/>
<dbReference type="PROSITE" id="PS50082">
    <property type="entry name" value="WD_REPEATS_2"/>
    <property type="match status" value="2"/>
</dbReference>
<reference evidence="5 6" key="1">
    <citation type="journal article" date="2011" name="Genome Biol.">
        <title>Comparative genome sequence analysis underscores mycoparasitism as the ancestral life style of Trichoderma.</title>
        <authorList>
            <person name="Kubicek C.P."/>
            <person name="Herrera-Estrella A."/>
            <person name="Seidl-Seiboth V."/>
            <person name="Martinez D.A."/>
            <person name="Druzhinina I.S."/>
            <person name="Thon M."/>
            <person name="Zeilinger S."/>
            <person name="Casas-Flores S."/>
            <person name="Horwitz B.A."/>
            <person name="Mukherjee P.K."/>
            <person name="Mukherjee M."/>
            <person name="Kredics L."/>
            <person name="Alcaraz L.D."/>
            <person name="Aerts A."/>
            <person name="Antal Z."/>
            <person name="Atanasova L."/>
            <person name="Cervantes-Badillo M.G."/>
            <person name="Challacombe J."/>
            <person name="Chertkov O."/>
            <person name="McCluskey K."/>
            <person name="Coulpier F."/>
            <person name="Deshpande N."/>
            <person name="von Doehren H."/>
            <person name="Ebbole D.J."/>
            <person name="Esquivel-Naranjo E.U."/>
            <person name="Fekete E."/>
            <person name="Flipphi M."/>
            <person name="Glaser F."/>
            <person name="Gomez-Rodriguez E.Y."/>
            <person name="Gruber S."/>
            <person name="Han C."/>
            <person name="Henrissat B."/>
            <person name="Hermosa R."/>
            <person name="Hernandez-Onate M."/>
            <person name="Karaffa L."/>
            <person name="Kosti I."/>
            <person name="Le Crom S."/>
            <person name="Lindquist E."/>
            <person name="Lucas S."/>
            <person name="Luebeck M."/>
            <person name="Luebeck P.S."/>
            <person name="Margeot A."/>
            <person name="Metz B."/>
            <person name="Misra M."/>
            <person name="Nevalainen H."/>
            <person name="Omann M."/>
            <person name="Packer N."/>
            <person name="Perrone G."/>
            <person name="Uresti-Rivera E.E."/>
            <person name="Salamov A."/>
            <person name="Schmoll M."/>
            <person name="Seiboth B."/>
            <person name="Shapiro H."/>
            <person name="Sukno S."/>
            <person name="Tamayo-Ramos J.A."/>
            <person name="Tisch D."/>
            <person name="Wiest A."/>
            <person name="Wilkinson H.H."/>
            <person name="Zhang M."/>
            <person name="Coutinho P.M."/>
            <person name="Kenerley C.M."/>
            <person name="Monte E."/>
            <person name="Baker S.E."/>
            <person name="Grigoriev I.V."/>
        </authorList>
    </citation>
    <scope>NUCLEOTIDE SEQUENCE [LARGE SCALE GENOMIC DNA]</scope>
    <source>
        <strain evidence="6">Gv29-8 / FGSC 10586</strain>
    </source>
</reference>
<evidence type="ECO:0000256" key="3">
    <source>
        <dbReference type="PROSITE-ProRule" id="PRU00221"/>
    </source>
</evidence>
<keyword evidence="2" id="KW-0677">Repeat</keyword>
<gene>
    <name evidence="5" type="ORF">TRIVIDRAFT_132634</name>
</gene>
<dbReference type="OMA" id="RADFLGW"/>
<dbReference type="PROSITE" id="PS50294">
    <property type="entry name" value="WD_REPEATS_REGION"/>
    <property type="match status" value="2"/>
</dbReference>
<name>G9MMP8_HYPVG</name>
<dbReference type="RefSeq" id="XP_013958819.1">
    <property type="nucleotide sequence ID" value="XM_014103344.1"/>
</dbReference>
<dbReference type="InterPro" id="IPR020472">
    <property type="entry name" value="WD40_PAC1"/>
</dbReference>
<keyword evidence="1 3" id="KW-0853">WD repeat</keyword>
<dbReference type="AlphaFoldDB" id="G9MMP8"/>
<dbReference type="SUPFAM" id="SSF82171">
    <property type="entry name" value="DPP6 N-terminal domain-like"/>
    <property type="match status" value="1"/>
</dbReference>
<dbReference type="PROSITE" id="PS00678">
    <property type="entry name" value="WD_REPEATS_1"/>
    <property type="match status" value="1"/>
</dbReference>
<dbReference type="PANTHER" id="PTHR10039">
    <property type="entry name" value="AMELOGENIN"/>
    <property type="match status" value="1"/>
</dbReference>
<dbReference type="InterPro" id="IPR056884">
    <property type="entry name" value="NPHP3-like_N"/>
</dbReference>
<evidence type="ECO:0000256" key="2">
    <source>
        <dbReference type="ARBA" id="ARBA00022737"/>
    </source>
</evidence>
<dbReference type="HOGENOM" id="CLU_000288_6_0_1"/>
<dbReference type="Gene3D" id="3.40.50.300">
    <property type="entry name" value="P-loop containing nucleotide triphosphate hydrolases"/>
    <property type="match status" value="1"/>
</dbReference>
<dbReference type="Gene3D" id="2.130.10.10">
    <property type="entry name" value="YVTN repeat-like/Quinoprotein amine dehydrogenase"/>
    <property type="match status" value="2"/>
</dbReference>
<dbReference type="InterPro" id="IPR019775">
    <property type="entry name" value="WD40_repeat_CS"/>
</dbReference>
<dbReference type="STRING" id="413071.G9MMP8"/>
<dbReference type="InterPro" id="IPR001680">
    <property type="entry name" value="WD40_rpt"/>
</dbReference>
<feature type="domain" description="Nephrocystin 3-like N-terminal" evidence="4">
    <location>
        <begin position="22"/>
        <end position="189"/>
    </location>
</feature>
<feature type="non-terminal residue" evidence="5">
    <location>
        <position position="1"/>
    </location>
</feature>
<dbReference type="eggNOG" id="KOG0266">
    <property type="taxonomic scope" value="Eukaryota"/>
</dbReference>
<protein>
    <recommendedName>
        <fullName evidence="4">Nephrocystin 3-like N-terminal domain-containing protein</fullName>
    </recommendedName>
</protein>
<keyword evidence="6" id="KW-1185">Reference proteome</keyword>
<dbReference type="SMART" id="SM00320">
    <property type="entry name" value="WD40"/>
    <property type="match status" value="4"/>
</dbReference>
<dbReference type="VEuPathDB" id="FungiDB:TRIVIDRAFT_132634"/>
<feature type="repeat" description="WD" evidence="3">
    <location>
        <begin position="590"/>
        <end position="631"/>
    </location>
</feature>
<dbReference type="OrthoDB" id="4899453at2759"/>
<dbReference type="SUPFAM" id="SSF52540">
    <property type="entry name" value="P-loop containing nucleoside triphosphate hydrolases"/>
    <property type="match status" value="1"/>
</dbReference>
<dbReference type="Proteomes" id="UP000007115">
    <property type="component" value="Unassembled WGS sequence"/>
</dbReference>
<dbReference type="EMBL" id="ABDF02000004">
    <property type="protein sequence ID" value="EHK24616.1"/>
    <property type="molecule type" value="Genomic_DNA"/>
</dbReference>
<evidence type="ECO:0000313" key="6">
    <source>
        <dbReference type="Proteomes" id="UP000007115"/>
    </source>
</evidence>
<dbReference type="Pfam" id="PF00400">
    <property type="entry name" value="WD40"/>
    <property type="match status" value="2"/>
</dbReference>
<feature type="non-terminal residue" evidence="5">
    <location>
        <position position="903"/>
    </location>
</feature>
<dbReference type="Pfam" id="PF24883">
    <property type="entry name" value="NPHP3_N"/>
    <property type="match status" value="1"/>
</dbReference>
<evidence type="ECO:0000256" key="1">
    <source>
        <dbReference type="ARBA" id="ARBA00022574"/>
    </source>
</evidence>
<comment type="caution">
    <text evidence="5">The sequence shown here is derived from an EMBL/GenBank/DDBJ whole genome shotgun (WGS) entry which is preliminary data.</text>
</comment>
<dbReference type="GeneID" id="25787574"/>
<dbReference type="PRINTS" id="PR00320">
    <property type="entry name" value="GPROTEINBRPT"/>
</dbReference>
<organism evidence="5 6">
    <name type="scientific">Hypocrea virens (strain Gv29-8 / FGSC 10586)</name>
    <name type="common">Gliocladium virens</name>
    <name type="synonym">Trichoderma virens</name>
    <dbReference type="NCBI Taxonomy" id="413071"/>
    <lineage>
        <taxon>Eukaryota</taxon>
        <taxon>Fungi</taxon>
        <taxon>Dikarya</taxon>
        <taxon>Ascomycota</taxon>
        <taxon>Pezizomycotina</taxon>
        <taxon>Sordariomycetes</taxon>
        <taxon>Hypocreomycetidae</taxon>
        <taxon>Hypocreales</taxon>
        <taxon>Hypocreaceae</taxon>
        <taxon>Trichoderma</taxon>
    </lineage>
</organism>
<evidence type="ECO:0000259" key="4">
    <source>
        <dbReference type="Pfam" id="PF24883"/>
    </source>
</evidence>
<sequence length="903" mass="102997">DYLPASFDAESKQHIPGCLQHTREQILSDIHDWIDHESEKRIYWLSGMAGTGKSTISLTIAREYYKRKQLGASFFFSRGGGDLASTKKFATTMAAQLAEHSLVLRQHIMDAFASNARIDHLALYNQWEKLIMEPLRLLESNSIQSPLLIIVDALDECDNERDMVMLIECFASIISTVKKIPLRIFVTSRPDRPIDLGFEGISVSSRQHFALHSIEQAIVDGDLEIYYRHQLTQISQRHCWNDNVISDEVIHTLVQKSHGLFIYAATACRFINEGGILAEERLLNLCATGPSTFEAEKGLDSIYNTVLENSFSEQLDPGEVAILQQKFQKVVGSILVLFDTFTLSDIVNFIKEPKTRVISILNKLKSVLDFAEDDGKQIDILHPSFRDFLLDSRRCSNQLFGIFTKQVHYDLFERCLAIMHGFLHKDMCKLKKPGVKARDVSKAQVDQHIPLSVQYACSYWMRHLQQSGQDWKSHEGMVDFFRADFLGWLEVLALLGRLSEGMTMLSELRWPRAKAPNTVAKVLGELIRDAKRFAYYHSRIIEEAPLQLYCSALLFSPEQSLIRQIYHDQVPNWITASFERRDTWPTYTQILWHPPGFISFVFSPDGKYLASGCDDGTVWLWDVVTGANQRILRGHSDCVNSVAISPDSQLIASASWDRTIRLWNSTTGAFQDEILSHDHTAWCHDRSSCQVAFSPDGASLVLRSTMSAIGYSNISLWNICKTGTSVFHSKNADDRNRHIFSPDNKLLVLLTRQDSMQIWDIQKRATIYEIQVTRLRRMAFSLDSKLIAAIVSDEQLYVFDLEASGHLTKVERNFIFVTNMQFTHENRLLVANGWNPSRTEVLDIHTGRTLRVFHPNNDARSYGGEKYRKIIFQTADIIVTSDGGDFTVEVWDLETGELRISLE</sequence>
<dbReference type="InterPro" id="IPR015943">
    <property type="entry name" value="WD40/YVTN_repeat-like_dom_sf"/>
</dbReference>
<accession>G9MMP8</accession>
<evidence type="ECO:0000313" key="5">
    <source>
        <dbReference type="EMBL" id="EHK24616.1"/>
    </source>
</evidence>
<dbReference type="PANTHER" id="PTHR10039:SF17">
    <property type="entry name" value="FUNGAL STAND N-TERMINAL GOODBYE DOMAIN-CONTAINING PROTEIN-RELATED"/>
    <property type="match status" value="1"/>
</dbReference>
<feature type="repeat" description="WD" evidence="3">
    <location>
        <begin position="632"/>
        <end position="673"/>
    </location>
</feature>
<dbReference type="InParanoid" id="G9MMP8"/>